<evidence type="ECO:0000313" key="2">
    <source>
        <dbReference type="EMBL" id="KAF0762251.1"/>
    </source>
</evidence>
<dbReference type="GO" id="GO:0070626">
    <property type="term" value="F:(S)-2-(5-amino-1-(5-phospho-D-ribosyl)imidazole-4-carboxamido) succinate lyase (fumarate-forming) activity"/>
    <property type="evidence" value="ECO:0007669"/>
    <property type="project" value="TreeGrafter"/>
</dbReference>
<organism evidence="2 3">
    <name type="scientific">Aphis craccivora</name>
    <name type="common">Cowpea aphid</name>
    <dbReference type="NCBI Taxonomy" id="307492"/>
    <lineage>
        <taxon>Eukaryota</taxon>
        <taxon>Metazoa</taxon>
        <taxon>Ecdysozoa</taxon>
        <taxon>Arthropoda</taxon>
        <taxon>Hexapoda</taxon>
        <taxon>Insecta</taxon>
        <taxon>Pterygota</taxon>
        <taxon>Neoptera</taxon>
        <taxon>Paraneoptera</taxon>
        <taxon>Hemiptera</taxon>
        <taxon>Sternorrhyncha</taxon>
        <taxon>Aphidomorpha</taxon>
        <taxon>Aphidoidea</taxon>
        <taxon>Aphididae</taxon>
        <taxon>Aphidini</taxon>
        <taxon>Aphis</taxon>
        <taxon>Aphis</taxon>
    </lineage>
</organism>
<dbReference type="GO" id="GO:0004018">
    <property type="term" value="F:N6-(1,2-dicarboxyethyl)AMP AMP-lyase (fumarate-forming) activity"/>
    <property type="evidence" value="ECO:0007669"/>
    <property type="project" value="TreeGrafter"/>
</dbReference>
<comment type="caution">
    <text evidence="2">The sequence shown here is derived from an EMBL/GenBank/DDBJ whole genome shotgun (WGS) entry which is preliminary data.</text>
</comment>
<dbReference type="GO" id="GO:0005829">
    <property type="term" value="C:cytosol"/>
    <property type="evidence" value="ECO:0007669"/>
    <property type="project" value="TreeGrafter"/>
</dbReference>
<dbReference type="PANTHER" id="PTHR43172:SF1">
    <property type="entry name" value="ADENYLOSUCCINATE LYASE"/>
    <property type="match status" value="1"/>
</dbReference>
<protein>
    <submittedName>
        <fullName evidence="2">Adenylosuccinate lyase isoform X2</fullName>
    </submittedName>
</protein>
<dbReference type="AlphaFoldDB" id="A0A6G0YW34"/>
<keyword evidence="1 2" id="KW-0456">Lyase</keyword>
<evidence type="ECO:0000256" key="1">
    <source>
        <dbReference type="ARBA" id="ARBA00023239"/>
    </source>
</evidence>
<sequence length="71" mass="8508">MANSVYDTYVSPLSTRYASTEMKYNFSDRKKFTTWRTLWTLLAQAEQVIFIPSTVIYKIFWFQTLLKLKII</sequence>
<dbReference type="Proteomes" id="UP000478052">
    <property type="component" value="Unassembled WGS sequence"/>
</dbReference>
<name>A0A6G0YW34_APHCR</name>
<keyword evidence="3" id="KW-1185">Reference proteome</keyword>
<proteinExistence type="predicted"/>
<dbReference type="EMBL" id="VUJU01002184">
    <property type="protein sequence ID" value="KAF0762251.1"/>
    <property type="molecule type" value="Genomic_DNA"/>
</dbReference>
<dbReference type="OrthoDB" id="6610554at2759"/>
<dbReference type="Gene3D" id="1.10.275.10">
    <property type="entry name" value="Fumarase/aspartase (N-terminal domain)"/>
    <property type="match status" value="1"/>
</dbReference>
<dbReference type="PANTHER" id="PTHR43172">
    <property type="entry name" value="ADENYLOSUCCINATE LYASE"/>
    <property type="match status" value="1"/>
</dbReference>
<accession>A0A6G0YW34</accession>
<gene>
    <name evidence="2" type="ORF">FWK35_00015066</name>
</gene>
<reference evidence="2 3" key="1">
    <citation type="submission" date="2019-08" db="EMBL/GenBank/DDBJ databases">
        <title>Whole genome of Aphis craccivora.</title>
        <authorList>
            <person name="Voronova N.V."/>
            <person name="Shulinski R.S."/>
            <person name="Bandarenka Y.V."/>
            <person name="Zhorov D.G."/>
            <person name="Warner D."/>
        </authorList>
    </citation>
    <scope>NUCLEOTIDE SEQUENCE [LARGE SCALE GENOMIC DNA]</scope>
    <source>
        <strain evidence="2">180601</strain>
        <tissue evidence="2">Whole Body</tissue>
    </source>
</reference>
<dbReference type="GO" id="GO:0044208">
    <property type="term" value="P:'de novo' AMP biosynthetic process"/>
    <property type="evidence" value="ECO:0007669"/>
    <property type="project" value="TreeGrafter"/>
</dbReference>
<evidence type="ECO:0000313" key="3">
    <source>
        <dbReference type="Proteomes" id="UP000478052"/>
    </source>
</evidence>
<dbReference type="InterPro" id="IPR024083">
    <property type="entry name" value="Fumarase/histidase_N"/>
</dbReference>